<proteinExistence type="inferred from homology"/>
<dbReference type="OrthoDB" id="9788526at2"/>
<name>B2KAR7_ELUMP</name>
<dbReference type="EMBL" id="CP001055">
    <property type="protein sequence ID" value="ACC97613.1"/>
    <property type="molecule type" value="Genomic_DNA"/>
</dbReference>
<dbReference type="KEGG" id="emi:Emin_0045"/>
<reference evidence="4 5" key="1">
    <citation type="journal article" date="2009" name="Appl. Environ. Microbiol.">
        <title>Genomic analysis of 'Elusimicrobium minutum,' the first cultivated representative of the phylum 'Elusimicrobia' (formerly termite group 1).</title>
        <authorList>
            <person name="Herlemann D.P.R."/>
            <person name="Geissinger O."/>
            <person name="Ikeda-Ohtsubo W."/>
            <person name="Kunin V."/>
            <person name="Sun H."/>
            <person name="Lapidus A."/>
            <person name="Hugenholtz P."/>
            <person name="Brune A."/>
        </authorList>
    </citation>
    <scope>NUCLEOTIDE SEQUENCE [LARGE SCALE GENOMIC DNA]</scope>
    <source>
        <strain evidence="4 5">Pei191</strain>
    </source>
</reference>
<dbReference type="Pfam" id="PF19289">
    <property type="entry name" value="PmbA_TldD_3rd"/>
    <property type="match status" value="1"/>
</dbReference>
<evidence type="ECO:0000313" key="5">
    <source>
        <dbReference type="Proteomes" id="UP000001029"/>
    </source>
</evidence>
<dbReference type="PANTHER" id="PTHR30624:SF0">
    <property type="entry name" value="METALLOPROTEASE SLR0863"/>
    <property type="match status" value="1"/>
</dbReference>
<protein>
    <submittedName>
        <fullName evidence="4">Peptidase U62 modulator of DNA gyrase</fullName>
    </submittedName>
</protein>
<comment type="similarity">
    <text evidence="1">Belongs to the peptidase U62 family.</text>
</comment>
<dbReference type="InterPro" id="IPR045569">
    <property type="entry name" value="Metalloprtase-TldD/E_C"/>
</dbReference>
<feature type="signal peptide" evidence="2">
    <location>
        <begin position="1"/>
        <end position="18"/>
    </location>
</feature>
<organism evidence="4 5">
    <name type="scientific">Elusimicrobium minutum (strain Pei191)</name>
    <dbReference type="NCBI Taxonomy" id="445932"/>
    <lineage>
        <taxon>Bacteria</taxon>
        <taxon>Pseudomonadati</taxon>
        <taxon>Elusimicrobiota</taxon>
        <taxon>Elusimicrobia</taxon>
        <taxon>Elusimicrobiales</taxon>
        <taxon>Elusimicrobiaceae</taxon>
        <taxon>Elusimicrobium</taxon>
    </lineage>
</organism>
<gene>
    <name evidence="4" type="ordered locus">Emin_0045</name>
</gene>
<keyword evidence="5" id="KW-1185">Reference proteome</keyword>
<dbReference type="SUPFAM" id="SSF111283">
    <property type="entry name" value="Putative modulator of DNA gyrase, PmbA/TldD"/>
    <property type="match status" value="1"/>
</dbReference>
<dbReference type="RefSeq" id="WP_012414228.1">
    <property type="nucleotide sequence ID" value="NC_010644.1"/>
</dbReference>
<dbReference type="PANTHER" id="PTHR30624">
    <property type="entry name" value="UNCHARACTERIZED PROTEIN TLDD AND PMBA"/>
    <property type="match status" value="1"/>
</dbReference>
<accession>B2KAR7</accession>
<dbReference type="GO" id="GO:0006508">
    <property type="term" value="P:proteolysis"/>
    <property type="evidence" value="ECO:0007669"/>
    <property type="project" value="InterPro"/>
</dbReference>
<evidence type="ECO:0000313" key="4">
    <source>
        <dbReference type="EMBL" id="ACC97613.1"/>
    </source>
</evidence>
<dbReference type="STRING" id="445932.Emin_0045"/>
<evidence type="ECO:0000256" key="1">
    <source>
        <dbReference type="ARBA" id="ARBA00005836"/>
    </source>
</evidence>
<dbReference type="HOGENOM" id="CLU_034186_0_0_0"/>
<dbReference type="GO" id="GO:0008237">
    <property type="term" value="F:metallopeptidase activity"/>
    <property type="evidence" value="ECO:0007669"/>
    <property type="project" value="InterPro"/>
</dbReference>
<dbReference type="AlphaFoldDB" id="B2KAR7"/>
<evidence type="ECO:0000259" key="3">
    <source>
        <dbReference type="Pfam" id="PF19289"/>
    </source>
</evidence>
<feature type="domain" description="Metalloprotease TldD/E C-terminal" evidence="3">
    <location>
        <begin position="290"/>
        <end position="536"/>
    </location>
</feature>
<dbReference type="InterPro" id="IPR036059">
    <property type="entry name" value="TldD/PmbA_sf"/>
</dbReference>
<feature type="chain" id="PRO_5002779788" evidence="2">
    <location>
        <begin position="19"/>
        <end position="556"/>
    </location>
</feature>
<dbReference type="Proteomes" id="UP000001029">
    <property type="component" value="Chromosome"/>
</dbReference>
<dbReference type="GO" id="GO:0005829">
    <property type="term" value="C:cytosol"/>
    <property type="evidence" value="ECO:0007669"/>
    <property type="project" value="TreeGrafter"/>
</dbReference>
<evidence type="ECO:0000256" key="2">
    <source>
        <dbReference type="SAM" id="SignalP"/>
    </source>
</evidence>
<keyword evidence="2" id="KW-0732">Signal</keyword>
<sequence>MKKTLFLLILCIPAAAFSQDILLNSMRGELDRSFKVLKKQSPPVYYMSYYAEDSEKYIISASLGDIVIDNTLRSRGLNADVRVGSRKLDNTHEFKGSYDNALALQTYSMPLEDNEKAIKNVIWRATEEAVKMEQDRFLKVKTNAAVKTKSEDDSADFSKPVKKVDFYEPVKPQLIDTKAISEKVKELSSLMKGHDFILNSEVTFSSNVTNRYLVTSEGSNIVEGNALVRLFYNISTRNEDGMVLNVSNSYDGFNVGDLAGKDIIAADIKRDIEILKKLRNAPVVEPFTGPVILKNKASGVFFHEILGHRVEGHRQKSESFGQTFTKKINEQIVSPVISVYDDPTLSHFNGTPLRGYYKYDDDGVAAKKAVVIEDGVLKGFFMGRSPIKNFEESNGHGRKALGRRTVARMGNTIVKAKDPVSFEELKQKLKEEIKRQNKPYGLIIEDTSGGLTAIDRYAPQSFKVDISLVYKVYPDDREDELVRGVSVVGTPLLSFNKILAAADDDGVFNGTCGAESGWVPVSAVSPSILIGELEVEKIAKDSYSLPILKNPTGGKN</sequence>
<dbReference type="InterPro" id="IPR051463">
    <property type="entry name" value="Peptidase_U62_metallo"/>
</dbReference>